<dbReference type="InterPro" id="IPR036928">
    <property type="entry name" value="AS_sf"/>
</dbReference>
<name>A0A7W8HYN2_9CAUL</name>
<comment type="caution">
    <text evidence="4">The sequence shown here is derived from an EMBL/GenBank/DDBJ whole genome shotgun (WGS) entry which is preliminary data.</text>
</comment>
<dbReference type="RefSeq" id="WP_183254215.1">
    <property type="nucleotide sequence ID" value="NZ_BAAAFF010000002.1"/>
</dbReference>
<proteinExistence type="predicted"/>
<keyword evidence="2" id="KW-0732">Signal</keyword>
<organism evidence="4 5">
    <name type="scientific">Brevundimonas basaltis</name>
    <dbReference type="NCBI Taxonomy" id="472166"/>
    <lineage>
        <taxon>Bacteria</taxon>
        <taxon>Pseudomonadati</taxon>
        <taxon>Pseudomonadota</taxon>
        <taxon>Alphaproteobacteria</taxon>
        <taxon>Caulobacterales</taxon>
        <taxon>Caulobacteraceae</taxon>
        <taxon>Brevundimonas</taxon>
    </lineage>
</organism>
<gene>
    <name evidence="4" type="ORF">HNQ67_001624</name>
</gene>
<dbReference type="PROSITE" id="PS51257">
    <property type="entry name" value="PROKAR_LIPOPROTEIN"/>
    <property type="match status" value="1"/>
</dbReference>
<sequence length="538" mass="55578">MLRTLRERLFGASDGRGRLRGLLVGAAAAVSLAACATPNADGSWTIPGADGGRIFQPPGAAAIVDGHFPGAAAVDGSVALALSADNAAAQPFNAVIALNPAVLHDPAAPVPAGLLRGLPILLKDNIETADMPTTAGSLALVDNAPGRDAPLVTRLRDAGAVILGKANLSEWANIRSSQSISGWSAVGGQTRNPYAPERTPCGSSAGSATAVALGLAPAAIGTETNGSIVCPASVNGVVGFKPTVGLVSRTHIIPISHSQDTAGPITTTVEDAAIVLSVIAGSDPLDPATAEADIRKVDYRAALDADSLRGARIGVLRFLLPNYSAETQAVFEQNLQAMRDAGAELVEITEGPDMRAISGAAFEVLMTELKAGLNAYLASTDPAQVPTRTLAQVIAFNDAEPRETVLFGQELFLRAEATKGLDDPAYLEARASSFRMAGPEGIDRMMREHGVVALTAPTTSRAWTNDPDDDDRSQGSSSSLAAVAGYPHLTVPMGFDRGMPVGISFMAGKWDDATVLSLGYGFEQRTQARRAPVLGTIH</sequence>
<dbReference type="Gene3D" id="3.90.1300.10">
    <property type="entry name" value="Amidase signature (AS) domain"/>
    <property type="match status" value="1"/>
</dbReference>
<reference evidence="4 5" key="1">
    <citation type="submission" date="2020-08" db="EMBL/GenBank/DDBJ databases">
        <title>Genomic Encyclopedia of Type Strains, Phase IV (KMG-IV): sequencing the most valuable type-strain genomes for metagenomic binning, comparative biology and taxonomic classification.</title>
        <authorList>
            <person name="Goeker M."/>
        </authorList>
    </citation>
    <scope>NUCLEOTIDE SEQUENCE [LARGE SCALE GENOMIC DNA]</scope>
    <source>
        <strain evidence="4 5">DSM 25335</strain>
    </source>
</reference>
<evidence type="ECO:0000256" key="2">
    <source>
        <dbReference type="SAM" id="SignalP"/>
    </source>
</evidence>
<feature type="signal peptide" evidence="2">
    <location>
        <begin position="1"/>
        <end position="36"/>
    </location>
</feature>
<dbReference type="EC" id="3.5.1.4" evidence="4"/>
<dbReference type="PANTHER" id="PTHR42678">
    <property type="entry name" value="AMIDASE"/>
    <property type="match status" value="1"/>
</dbReference>
<dbReference type="GO" id="GO:0004040">
    <property type="term" value="F:amidase activity"/>
    <property type="evidence" value="ECO:0007669"/>
    <property type="project" value="UniProtKB-EC"/>
</dbReference>
<dbReference type="PANTHER" id="PTHR42678:SF34">
    <property type="entry name" value="OS04G0183300 PROTEIN"/>
    <property type="match status" value="1"/>
</dbReference>
<dbReference type="Pfam" id="PF01425">
    <property type="entry name" value="Amidase"/>
    <property type="match status" value="1"/>
</dbReference>
<feature type="chain" id="PRO_5030602155" evidence="2">
    <location>
        <begin position="37"/>
        <end position="538"/>
    </location>
</feature>
<dbReference type="InterPro" id="IPR023631">
    <property type="entry name" value="Amidase_dom"/>
</dbReference>
<dbReference type="AlphaFoldDB" id="A0A7W8HYN2"/>
<evidence type="ECO:0000313" key="4">
    <source>
        <dbReference type="EMBL" id="MBB5292104.1"/>
    </source>
</evidence>
<dbReference type="Proteomes" id="UP000566663">
    <property type="component" value="Unassembled WGS sequence"/>
</dbReference>
<feature type="domain" description="Amidase" evidence="3">
    <location>
        <begin position="111"/>
        <end position="516"/>
    </location>
</feature>
<accession>A0A7W8HYN2</accession>
<keyword evidence="4" id="KW-0378">Hydrolase</keyword>
<protein>
    <submittedName>
        <fullName evidence="4">Amidase</fullName>
        <ecNumber evidence="4">3.5.1.4</ecNumber>
    </submittedName>
</protein>
<keyword evidence="5" id="KW-1185">Reference proteome</keyword>
<dbReference type="NCBIfam" id="NF006006">
    <property type="entry name" value="PRK08137.1"/>
    <property type="match status" value="1"/>
</dbReference>
<evidence type="ECO:0000313" key="5">
    <source>
        <dbReference type="Proteomes" id="UP000566663"/>
    </source>
</evidence>
<dbReference type="EMBL" id="JACHFZ010000003">
    <property type="protein sequence ID" value="MBB5292104.1"/>
    <property type="molecule type" value="Genomic_DNA"/>
</dbReference>
<evidence type="ECO:0000256" key="1">
    <source>
        <dbReference type="SAM" id="MobiDB-lite"/>
    </source>
</evidence>
<evidence type="ECO:0000259" key="3">
    <source>
        <dbReference type="Pfam" id="PF01425"/>
    </source>
</evidence>
<feature type="region of interest" description="Disordered" evidence="1">
    <location>
        <begin position="457"/>
        <end position="479"/>
    </location>
</feature>
<dbReference type="SUPFAM" id="SSF75304">
    <property type="entry name" value="Amidase signature (AS) enzymes"/>
    <property type="match status" value="1"/>
</dbReference>